<dbReference type="InterPro" id="IPR050204">
    <property type="entry name" value="AraC_XylS_family_regulators"/>
</dbReference>
<dbReference type="SMART" id="SM00342">
    <property type="entry name" value="HTH_ARAC"/>
    <property type="match status" value="1"/>
</dbReference>
<gene>
    <name evidence="5" type="ORF">LJ657_39435</name>
</gene>
<dbReference type="PROSITE" id="PS01124">
    <property type="entry name" value="HTH_ARAC_FAMILY_2"/>
    <property type="match status" value="1"/>
</dbReference>
<dbReference type="AlphaFoldDB" id="A0A9Q3VXJ1"/>
<feature type="domain" description="HTH araC/xylS-type" evidence="4">
    <location>
        <begin position="33"/>
        <end position="124"/>
    </location>
</feature>
<dbReference type="RefSeq" id="WP_232654504.1">
    <property type="nucleotide sequence ID" value="NZ_JAJSBI010000030.1"/>
</dbReference>
<name>A0A9Q3VXJ1_9ACTN</name>
<dbReference type="Proteomes" id="UP001108029">
    <property type="component" value="Unassembled WGS sequence"/>
</dbReference>
<dbReference type="InterPro" id="IPR018060">
    <property type="entry name" value="HTH_AraC"/>
</dbReference>
<accession>A0A9Q3VXJ1</accession>
<dbReference type="GO" id="GO:0043565">
    <property type="term" value="F:sequence-specific DNA binding"/>
    <property type="evidence" value="ECO:0007669"/>
    <property type="project" value="InterPro"/>
</dbReference>
<dbReference type="Pfam" id="PF12833">
    <property type="entry name" value="HTH_18"/>
    <property type="match status" value="1"/>
</dbReference>
<dbReference type="PANTHER" id="PTHR46796">
    <property type="entry name" value="HTH-TYPE TRANSCRIPTIONAL ACTIVATOR RHAS-RELATED"/>
    <property type="match status" value="1"/>
</dbReference>
<sequence>MRTEATVPDLVRTLAAPRLGGPSALPAMSSRLTMARAPMDRHLSDPGLSTERVAEALGVSPRRLIRIFRPSGVAPARHARDQLPAQAREQLADPAFRPLTVAEVAPHRGFAGQARFTRVFHRPYAGGGPTPRGGPADGAAARLNGLGATGLARQRVRAPHAAVAARIAGKSVHDR</sequence>
<keyword evidence="2" id="KW-0238">DNA-binding</keyword>
<keyword evidence="1" id="KW-0805">Transcription regulation</keyword>
<protein>
    <submittedName>
        <fullName evidence="5">AraC family transcriptional regulator</fullName>
    </submittedName>
</protein>
<organism evidence="5 6">
    <name type="scientific">Streptomyces guryensis</name>
    <dbReference type="NCBI Taxonomy" id="2886947"/>
    <lineage>
        <taxon>Bacteria</taxon>
        <taxon>Bacillati</taxon>
        <taxon>Actinomycetota</taxon>
        <taxon>Actinomycetes</taxon>
        <taxon>Kitasatosporales</taxon>
        <taxon>Streptomycetaceae</taxon>
        <taxon>Streptomyces</taxon>
    </lineage>
</organism>
<evidence type="ECO:0000313" key="6">
    <source>
        <dbReference type="Proteomes" id="UP001108029"/>
    </source>
</evidence>
<dbReference type="Gene3D" id="1.10.10.60">
    <property type="entry name" value="Homeodomain-like"/>
    <property type="match status" value="1"/>
</dbReference>
<dbReference type="PANTHER" id="PTHR46796:SF6">
    <property type="entry name" value="ARAC SUBFAMILY"/>
    <property type="match status" value="1"/>
</dbReference>
<evidence type="ECO:0000256" key="1">
    <source>
        <dbReference type="ARBA" id="ARBA00023015"/>
    </source>
</evidence>
<evidence type="ECO:0000259" key="4">
    <source>
        <dbReference type="PROSITE" id="PS01124"/>
    </source>
</evidence>
<evidence type="ECO:0000313" key="5">
    <source>
        <dbReference type="EMBL" id="MCD9879557.1"/>
    </source>
</evidence>
<keyword evidence="3" id="KW-0804">Transcription</keyword>
<comment type="caution">
    <text evidence="5">The sequence shown here is derived from an EMBL/GenBank/DDBJ whole genome shotgun (WGS) entry which is preliminary data.</text>
</comment>
<dbReference type="EMBL" id="JAJSBI010000030">
    <property type="protein sequence ID" value="MCD9879557.1"/>
    <property type="molecule type" value="Genomic_DNA"/>
</dbReference>
<dbReference type="GO" id="GO:0003700">
    <property type="term" value="F:DNA-binding transcription factor activity"/>
    <property type="evidence" value="ECO:0007669"/>
    <property type="project" value="InterPro"/>
</dbReference>
<proteinExistence type="predicted"/>
<reference evidence="5" key="1">
    <citation type="submission" date="2021-12" db="EMBL/GenBank/DDBJ databases">
        <authorList>
            <person name="Lee J.-H."/>
            <person name="Kim S.-B."/>
        </authorList>
    </citation>
    <scope>NUCLEOTIDE SEQUENCE</scope>
    <source>
        <strain evidence="5">NR30</strain>
    </source>
</reference>
<evidence type="ECO:0000256" key="2">
    <source>
        <dbReference type="ARBA" id="ARBA00023125"/>
    </source>
</evidence>
<keyword evidence="6" id="KW-1185">Reference proteome</keyword>
<evidence type="ECO:0000256" key="3">
    <source>
        <dbReference type="ARBA" id="ARBA00023163"/>
    </source>
</evidence>